<evidence type="ECO:0000313" key="1">
    <source>
        <dbReference type="EMBL" id="KAK3787100.1"/>
    </source>
</evidence>
<keyword evidence="2" id="KW-1185">Reference proteome</keyword>
<sequence>MRPGCRNTRKPCICSPGSASSPSLIACSACPRRAATEQKPFRVSFANALARDTFPKETHFSVLQQHECPLALSIFRLIQLAYNVRTASDPYGPTMWSISVIDHRKCTPSPDCVLCPQRHVGESQLLALGYQPH</sequence>
<comment type="caution">
    <text evidence="1">The sequence shown here is derived from an EMBL/GenBank/DDBJ whole genome shotgun (WGS) entry which is preliminary data.</text>
</comment>
<reference evidence="1" key="1">
    <citation type="journal article" date="2023" name="G3 (Bethesda)">
        <title>A reference genome for the long-term kleptoplast-retaining sea slug Elysia crispata morphotype clarki.</title>
        <authorList>
            <person name="Eastman K.E."/>
            <person name="Pendleton A.L."/>
            <person name="Shaikh M.A."/>
            <person name="Suttiyut T."/>
            <person name="Ogas R."/>
            <person name="Tomko P."/>
            <person name="Gavelis G."/>
            <person name="Widhalm J.R."/>
            <person name="Wisecaver J.H."/>
        </authorList>
    </citation>
    <scope>NUCLEOTIDE SEQUENCE</scope>
    <source>
        <strain evidence="1">ECLA1</strain>
    </source>
</reference>
<organism evidence="1 2">
    <name type="scientific">Elysia crispata</name>
    <name type="common">lettuce slug</name>
    <dbReference type="NCBI Taxonomy" id="231223"/>
    <lineage>
        <taxon>Eukaryota</taxon>
        <taxon>Metazoa</taxon>
        <taxon>Spiralia</taxon>
        <taxon>Lophotrochozoa</taxon>
        <taxon>Mollusca</taxon>
        <taxon>Gastropoda</taxon>
        <taxon>Heterobranchia</taxon>
        <taxon>Euthyneura</taxon>
        <taxon>Panpulmonata</taxon>
        <taxon>Sacoglossa</taxon>
        <taxon>Placobranchoidea</taxon>
        <taxon>Plakobranchidae</taxon>
        <taxon>Elysia</taxon>
    </lineage>
</organism>
<dbReference type="AlphaFoldDB" id="A0AAE1AFV1"/>
<proteinExistence type="predicted"/>
<protein>
    <submittedName>
        <fullName evidence="1">Uncharacterized protein</fullName>
    </submittedName>
</protein>
<dbReference type="PROSITE" id="PS51257">
    <property type="entry name" value="PROKAR_LIPOPROTEIN"/>
    <property type="match status" value="1"/>
</dbReference>
<evidence type="ECO:0000313" key="2">
    <source>
        <dbReference type="Proteomes" id="UP001283361"/>
    </source>
</evidence>
<dbReference type="EMBL" id="JAWDGP010001900">
    <property type="protein sequence ID" value="KAK3787100.1"/>
    <property type="molecule type" value="Genomic_DNA"/>
</dbReference>
<accession>A0AAE1AFV1</accession>
<name>A0AAE1AFV1_9GAST</name>
<dbReference type="Proteomes" id="UP001283361">
    <property type="component" value="Unassembled WGS sequence"/>
</dbReference>
<gene>
    <name evidence="1" type="ORF">RRG08_030263</name>
</gene>